<sequence>MKKNYLFFSLFFLAFLLISCFQETVKRISVEKVSSKEVSNINFTTALDKYGVPESIERFDNSGEKGSVFPGMRAEIGNFFPIGSKKTEILEAVWKSNDSMNIAVWYTKKQNKWIPFDHFEYGKDWDF</sequence>
<accession>A0ABT3Y831</accession>
<dbReference type="Proteomes" id="UP001070176">
    <property type="component" value="Unassembled WGS sequence"/>
</dbReference>
<gene>
    <name evidence="1" type="ORF">OEA66_18400</name>
</gene>
<dbReference type="EMBL" id="JAOVZV010000022">
    <property type="protein sequence ID" value="MCX8534322.1"/>
    <property type="molecule type" value="Genomic_DNA"/>
</dbReference>
<dbReference type="PROSITE" id="PS51257">
    <property type="entry name" value="PROKAR_LIPOPROTEIN"/>
    <property type="match status" value="1"/>
</dbReference>
<evidence type="ECO:0000313" key="2">
    <source>
        <dbReference type="Proteomes" id="UP001070176"/>
    </source>
</evidence>
<organism evidence="1 2">
    <name type="scientific">Chryseobacterium luquanense</name>
    <dbReference type="NCBI Taxonomy" id="2983766"/>
    <lineage>
        <taxon>Bacteria</taxon>
        <taxon>Pseudomonadati</taxon>
        <taxon>Bacteroidota</taxon>
        <taxon>Flavobacteriia</taxon>
        <taxon>Flavobacteriales</taxon>
        <taxon>Weeksellaceae</taxon>
        <taxon>Chryseobacterium group</taxon>
        <taxon>Chryseobacterium</taxon>
    </lineage>
</organism>
<evidence type="ECO:0000313" key="1">
    <source>
        <dbReference type="EMBL" id="MCX8534322.1"/>
    </source>
</evidence>
<dbReference type="RefSeq" id="WP_267282771.1">
    <property type="nucleotide sequence ID" value="NZ_JAOVZV010000022.1"/>
</dbReference>
<name>A0ABT3Y831_9FLAO</name>
<keyword evidence="2" id="KW-1185">Reference proteome</keyword>
<comment type="caution">
    <text evidence="1">The sequence shown here is derived from an EMBL/GenBank/DDBJ whole genome shotgun (WGS) entry which is preliminary data.</text>
</comment>
<proteinExistence type="predicted"/>
<evidence type="ECO:0008006" key="3">
    <source>
        <dbReference type="Google" id="ProtNLM"/>
    </source>
</evidence>
<protein>
    <recommendedName>
        <fullName evidence="3">Lipoprotein</fullName>
    </recommendedName>
</protein>
<reference evidence="1" key="1">
    <citation type="submission" date="2022-10" db="EMBL/GenBank/DDBJ databases">
        <title>Chryseobacterium sp. nov., a novel bacterial species.</title>
        <authorList>
            <person name="Cao Y."/>
        </authorList>
    </citation>
    <scope>NUCLEOTIDE SEQUENCE</scope>
    <source>
        <strain evidence="1">KC 927</strain>
    </source>
</reference>